<dbReference type="eggNOG" id="KOG0510">
    <property type="taxonomic scope" value="Eukaryota"/>
</dbReference>
<dbReference type="Gene3D" id="1.25.40.20">
    <property type="entry name" value="Ankyrin repeat-containing domain"/>
    <property type="match status" value="2"/>
</dbReference>
<evidence type="ECO:0000256" key="6">
    <source>
        <dbReference type="ARBA" id="ARBA00023136"/>
    </source>
</evidence>
<evidence type="ECO:0000256" key="1">
    <source>
        <dbReference type="ARBA" id="ARBA00004127"/>
    </source>
</evidence>
<dbReference type="PROSITE" id="PS50088">
    <property type="entry name" value="ANK_REPEAT"/>
    <property type="match status" value="1"/>
</dbReference>
<dbReference type="PANTHER" id="PTHR10981">
    <property type="entry name" value="BATTENIN"/>
    <property type="match status" value="1"/>
</dbReference>
<dbReference type="PRINTS" id="PR01315">
    <property type="entry name" value="BATTENIN"/>
</dbReference>
<protein>
    <recommendedName>
        <fullName evidence="11">Battenin</fullName>
    </recommendedName>
</protein>
<proteinExistence type="inferred from homology"/>
<dbReference type="InParanoid" id="A0A139WDD6"/>
<comment type="similarity">
    <text evidence="2">Belongs to the battenin family.</text>
</comment>
<evidence type="ECO:0000256" key="4">
    <source>
        <dbReference type="ARBA" id="ARBA00022692"/>
    </source>
</evidence>
<dbReference type="SUPFAM" id="SSF103473">
    <property type="entry name" value="MFS general substrate transporter"/>
    <property type="match status" value="1"/>
</dbReference>
<keyword evidence="4 8" id="KW-0812">Transmembrane</keyword>
<dbReference type="GO" id="GO:0016020">
    <property type="term" value="C:membrane"/>
    <property type="evidence" value="ECO:0007669"/>
    <property type="project" value="InterPro"/>
</dbReference>
<dbReference type="PANTHER" id="PTHR10981:SF0">
    <property type="entry name" value="BATTENIN"/>
    <property type="match status" value="1"/>
</dbReference>
<dbReference type="Proteomes" id="UP000007266">
    <property type="component" value="Linkage group 8"/>
</dbReference>
<name>A0A139WDD6_TRICA</name>
<evidence type="ECO:0000256" key="8">
    <source>
        <dbReference type="SAM" id="Phobius"/>
    </source>
</evidence>
<feature type="transmembrane region" description="Helical" evidence="8">
    <location>
        <begin position="23"/>
        <end position="48"/>
    </location>
</feature>
<keyword evidence="5 8" id="KW-1133">Transmembrane helix</keyword>
<dbReference type="CDD" id="cd06174">
    <property type="entry name" value="MFS"/>
    <property type="match status" value="1"/>
</dbReference>
<feature type="transmembrane region" description="Helical" evidence="8">
    <location>
        <begin position="357"/>
        <end position="381"/>
    </location>
</feature>
<dbReference type="GO" id="GO:0005764">
    <property type="term" value="C:lysosome"/>
    <property type="evidence" value="ECO:0000318"/>
    <property type="project" value="GO_Central"/>
</dbReference>
<dbReference type="STRING" id="7070.A0A139WDD6"/>
<feature type="transmembrane region" description="Helical" evidence="8">
    <location>
        <begin position="296"/>
        <end position="316"/>
    </location>
</feature>
<feature type="transmembrane region" description="Helical" evidence="8">
    <location>
        <begin position="232"/>
        <end position="249"/>
    </location>
</feature>
<dbReference type="InterPro" id="IPR036259">
    <property type="entry name" value="MFS_trans_sf"/>
</dbReference>
<accession>A0A139WDD6</accession>
<keyword evidence="6 8" id="KW-0472">Membrane</keyword>
<feature type="repeat" description="ANK" evidence="7">
    <location>
        <begin position="879"/>
        <end position="911"/>
    </location>
</feature>
<dbReference type="SUPFAM" id="SSF48403">
    <property type="entry name" value="Ankyrin repeat"/>
    <property type="match status" value="2"/>
</dbReference>
<dbReference type="SMART" id="SM00248">
    <property type="entry name" value="ANK"/>
    <property type="match status" value="6"/>
</dbReference>
<feature type="transmembrane region" description="Helical" evidence="8">
    <location>
        <begin position="997"/>
        <end position="1018"/>
    </location>
</feature>
<dbReference type="EMBL" id="KQ971361">
    <property type="protein sequence ID" value="KYB25877.1"/>
    <property type="molecule type" value="Genomic_DNA"/>
</dbReference>
<dbReference type="GO" id="GO:0007040">
    <property type="term" value="P:lysosome organization"/>
    <property type="evidence" value="ECO:0000318"/>
    <property type="project" value="GO_Central"/>
</dbReference>
<reference evidence="9 10" key="2">
    <citation type="journal article" date="2010" name="Nucleic Acids Res.">
        <title>BeetleBase in 2010: revisions to provide comprehensive genomic information for Tribolium castaneum.</title>
        <authorList>
            <person name="Kim H.S."/>
            <person name="Murphy T."/>
            <person name="Xia J."/>
            <person name="Caragea D."/>
            <person name="Park Y."/>
            <person name="Beeman R.W."/>
            <person name="Lorenzen M.D."/>
            <person name="Butcher S."/>
            <person name="Manak J.R."/>
            <person name="Brown S.J."/>
        </authorList>
    </citation>
    <scope>GENOME REANNOTATION</scope>
    <source>
        <strain evidence="9 10">Georgia GA2</strain>
    </source>
</reference>
<dbReference type="GO" id="GO:0051453">
    <property type="term" value="P:regulation of intracellular pH"/>
    <property type="evidence" value="ECO:0000318"/>
    <property type="project" value="GO_Central"/>
</dbReference>
<dbReference type="Pfam" id="PF02487">
    <property type="entry name" value="CLN3"/>
    <property type="match status" value="1"/>
</dbReference>
<dbReference type="InterPro" id="IPR003492">
    <property type="entry name" value="Battenin_disease_Cln3"/>
</dbReference>
<feature type="transmembrane region" description="Helical" evidence="8">
    <location>
        <begin position="473"/>
        <end position="491"/>
    </location>
</feature>
<feature type="transmembrane region" description="Helical" evidence="8">
    <location>
        <begin position="1038"/>
        <end position="1059"/>
    </location>
</feature>
<dbReference type="Pfam" id="PF12796">
    <property type="entry name" value="Ank_2"/>
    <property type="match status" value="1"/>
</dbReference>
<feature type="transmembrane region" description="Helical" evidence="8">
    <location>
        <begin position="1099"/>
        <end position="1121"/>
    </location>
</feature>
<feature type="transmembrane region" description="Helical" evidence="8">
    <location>
        <begin position="322"/>
        <end position="345"/>
    </location>
</feature>
<keyword evidence="7" id="KW-0040">ANK repeat</keyword>
<dbReference type="AlphaFoldDB" id="A0A139WDD6"/>
<evidence type="ECO:0000313" key="10">
    <source>
        <dbReference type="Proteomes" id="UP000007266"/>
    </source>
</evidence>
<reference evidence="9 10" key="1">
    <citation type="journal article" date="2008" name="Nature">
        <title>The genome of the model beetle and pest Tribolium castaneum.</title>
        <authorList>
            <consortium name="Tribolium Genome Sequencing Consortium"/>
            <person name="Richards S."/>
            <person name="Gibbs R.A."/>
            <person name="Weinstock G.M."/>
            <person name="Brown S.J."/>
            <person name="Denell R."/>
            <person name="Beeman R.W."/>
            <person name="Gibbs R."/>
            <person name="Beeman R.W."/>
            <person name="Brown S.J."/>
            <person name="Bucher G."/>
            <person name="Friedrich M."/>
            <person name="Grimmelikhuijzen C.J."/>
            <person name="Klingler M."/>
            <person name="Lorenzen M."/>
            <person name="Richards S."/>
            <person name="Roth S."/>
            <person name="Schroder R."/>
            <person name="Tautz D."/>
            <person name="Zdobnov E.M."/>
            <person name="Muzny D."/>
            <person name="Gibbs R.A."/>
            <person name="Weinstock G.M."/>
            <person name="Attaway T."/>
            <person name="Bell S."/>
            <person name="Buhay C.J."/>
            <person name="Chandrabose M.N."/>
            <person name="Chavez D."/>
            <person name="Clerk-Blankenburg K.P."/>
            <person name="Cree A."/>
            <person name="Dao M."/>
            <person name="Davis C."/>
            <person name="Chacko J."/>
            <person name="Dinh H."/>
            <person name="Dugan-Rocha S."/>
            <person name="Fowler G."/>
            <person name="Garner T.T."/>
            <person name="Garnes J."/>
            <person name="Gnirke A."/>
            <person name="Hawes A."/>
            <person name="Hernandez J."/>
            <person name="Hines S."/>
            <person name="Holder M."/>
            <person name="Hume J."/>
            <person name="Jhangiani S.N."/>
            <person name="Joshi V."/>
            <person name="Khan Z.M."/>
            <person name="Jackson L."/>
            <person name="Kovar C."/>
            <person name="Kowis A."/>
            <person name="Lee S."/>
            <person name="Lewis L.R."/>
            <person name="Margolis J."/>
            <person name="Morgan M."/>
            <person name="Nazareth L.V."/>
            <person name="Nguyen N."/>
            <person name="Okwuonu G."/>
            <person name="Parker D."/>
            <person name="Richards S."/>
            <person name="Ruiz S.J."/>
            <person name="Santibanez J."/>
            <person name="Savard J."/>
            <person name="Scherer S.E."/>
            <person name="Schneider B."/>
            <person name="Sodergren E."/>
            <person name="Tautz D."/>
            <person name="Vattahil S."/>
            <person name="Villasana D."/>
            <person name="White C.S."/>
            <person name="Wright R."/>
            <person name="Park Y."/>
            <person name="Beeman R.W."/>
            <person name="Lord J."/>
            <person name="Oppert B."/>
            <person name="Lorenzen M."/>
            <person name="Brown S."/>
            <person name="Wang L."/>
            <person name="Savard J."/>
            <person name="Tautz D."/>
            <person name="Richards S."/>
            <person name="Weinstock G."/>
            <person name="Gibbs R.A."/>
            <person name="Liu Y."/>
            <person name="Worley K."/>
            <person name="Weinstock G."/>
            <person name="Elsik C.G."/>
            <person name="Reese J.T."/>
            <person name="Elhaik E."/>
            <person name="Landan G."/>
            <person name="Graur D."/>
            <person name="Arensburger P."/>
            <person name="Atkinson P."/>
            <person name="Beeman R.W."/>
            <person name="Beidler J."/>
            <person name="Brown S.J."/>
            <person name="Demuth J.P."/>
            <person name="Drury D.W."/>
            <person name="Du Y.Z."/>
            <person name="Fujiwara H."/>
            <person name="Lorenzen M."/>
            <person name="Maselli V."/>
            <person name="Osanai M."/>
            <person name="Park Y."/>
            <person name="Robertson H.M."/>
            <person name="Tu Z."/>
            <person name="Wang J.J."/>
            <person name="Wang S."/>
            <person name="Richards S."/>
            <person name="Song H."/>
            <person name="Zhang L."/>
            <person name="Sodergren E."/>
            <person name="Werner D."/>
            <person name="Stanke M."/>
            <person name="Morgenstern B."/>
            <person name="Solovyev V."/>
            <person name="Kosarev P."/>
            <person name="Brown G."/>
            <person name="Chen H.C."/>
            <person name="Ermolaeva O."/>
            <person name="Hlavina W."/>
            <person name="Kapustin Y."/>
            <person name="Kiryutin B."/>
            <person name="Kitts P."/>
            <person name="Maglott D."/>
            <person name="Pruitt K."/>
            <person name="Sapojnikov V."/>
            <person name="Souvorov A."/>
            <person name="Mackey A.J."/>
            <person name="Waterhouse R.M."/>
            <person name="Wyder S."/>
            <person name="Zdobnov E.M."/>
            <person name="Zdobnov E.M."/>
            <person name="Wyder S."/>
            <person name="Kriventseva E.V."/>
            <person name="Kadowaki T."/>
            <person name="Bork P."/>
            <person name="Aranda M."/>
            <person name="Bao R."/>
            <person name="Beermann A."/>
            <person name="Berns N."/>
            <person name="Bolognesi R."/>
            <person name="Bonneton F."/>
            <person name="Bopp D."/>
            <person name="Brown S.J."/>
            <person name="Bucher G."/>
            <person name="Butts T."/>
            <person name="Chaumot A."/>
            <person name="Denell R.E."/>
            <person name="Ferrier D.E."/>
            <person name="Friedrich M."/>
            <person name="Gordon C.M."/>
            <person name="Jindra M."/>
            <person name="Klingler M."/>
            <person name="Lan Q."/>
            <person name="Lattorff H.M."/>
            <person name="Laudet V."/>
            <person name="von Levetsow C."/>
            <person name="Liu Z."/>
            <person name="Lutz R."/>
            <person name="Lynch J.A."/>
            <person name="da Fonseca R.N."/>
            <person name="Posnien N."/>
            <person name="Reuter R."/>
            <person name="Roth S."/>
            <person name="Savard J."/>
            <person name="Schinko J.B."/>
            <person name="Schmitt C."/>
            <person name="Schoppmeier M."/>
            <person name="Schroder R."/>
            <person name="Shippy T.D."/>
            <person name="Simonnet F."/>
            <person name="Marques-Souza H."/>
            <person name="Tautz D."/>
            <person name="Tomoyasu Y."/>
            <person name="Trauner J."/>
            <person name="Van der Zee M."/>
            <person name="Vervoort M."/>
            <person name="Wittkopp N."/>
            <person name="Wimmer E.A."/>
            <person name="Yang X."/>
            <person name="Jones A.K."/>
            <person name="Sattelle D.B."/>
            <person name="Ebert P.R."/>
            <person name="Nelson D."/>
            <person name="Scott J.G."/>
            <person name="Beeman R.W."/>
            <person name="Muthukrishnan S."/>
            <person name="Kramer K.J."/>
            <person name="Arakane Y."/>
            <person name="Beeman R.W."/>
            <person name="Zhu Q."/>
            <person name="Hogenkamp D."/>
            <person name="Dixit R."/>
            <person name="Oppert B."/>
            <person name="Jiang H."/>
            <person name="Zou Z."/>
            <person name="Marshall J."/>
            <person name="Elpidina E."/>
            <person name="Vinokurov K."/>
            <person name="Oppert C."/>
            <person name="Zou Z."/>
            <person name="Evans J."/>
            <person name="Lu Z."/>
            <person name="Zhao P."/>
            <person name="Sumathipala N."/>
            <person name="Altincicek B."/>
            <person name="Vilcinskas A."/>
            <person name="Williams M."/>
            <person name="Hultmark D."/>
            <person name="Hetru C."/>
            <person name="Jiang H."/>
            <person name="Grimmelikhuijzen C.J."/>
            <person name="Hauser F."/>
            <person name="Cazzamali G."/>
            <person name="Williamson M."/>
            <person name="Park Y."/>
            <person name="Li B."/>
            <person name="Tanaka Y."/>
            <person name="Predel R."/>
            <person name="Neupert S."/>
            <person name="Schachtner J."/>
            <person name="Verleyen P."/>
            <person name="Raible F."/>
            <person name="Bork P."/>
            <person name="Friedrich M."/>
            <person name="Walden K.K."/>
            <person name="Robertson H.M."/>
            <person name="Angeli S."/>
            <person name="Foret S."/>
            <person name="Bucher G."/>
            <person name="Schuetz S."/>
            <person name="Maleszka R."/>
            <person name="Wimmer E.A."/>
            <person name="Beeman R.W."/>
            <person name="Lorenzen M."/>
            <person name="Tomoyasu Y."/>
            <person name="Miller S.C."/>
            <person name="Grossmann D."/>
            <person name="Bucher G."/>
        </authorList>
    </citation>
    <scope>NUCLEOTIDE SEQUENCE [LARGE SCALE GENOMIC DNA]</scope>
    <source>
        <strain evidence="9 10">Georgia GA2</strain>
    </source>
</reference>
<evidence type="ECO:0000256" key="2">
    <source>
        <dbReference type="ARBA" id="ARBA00007467"/>
    </source>
</evidence>
<feature type="transmembrane region" description="Helical" evidence="8">
    <location>
        <begin position="171"/>
        <end position="195"/>
    </location>
</feature>
<dbReference type="InterPro" id="IPR002110">
    <property type="entry name" value="Ankyrin_rpt"/>
</dbReference>
<organism evidence="9 10">
    <name type="scientific">Tribolium castaneum</name>
    <name type="common">Red flour beetle</name>
    <dbReference type="NCBI Taxonomy" id="7070"/>
    <lineage>
        <taxon>Eukaryota</taxon>
        <taxon>Metazoa</taxon>
        <taxon>Ecdysozoa</taxon>
        <taxon>Arthropoda</taxon>
        <taxon>Hexapoda</taxon>
        <taxon>Insecta</taxon>
        <taxon>Pterygota</taxon>
        <taxon>Neoptera</taxon>
        <taxon>Endopterygota</taxon>
        <taxon>Coleoptera</taxon>
        <taxon>Polyphaga</taxon>
        <taxon>Cucujiformia</taxon>
        <taxon>Tenebrionidae</taxon>
        <taxon>Tenebrionidae incertae sedis</taxon>
        <taxon>Tribolium</taxon>
    </lineage>
</organism>
<evidence type="ECO:0000256" key="3">
    <source>
        <dbReference type="ARBA" id="ARBA00022448"/>
    </source>
</evidence>
<gene>
    <name evidence="9" type="primary">AUGUSTUS-3.0.2_33341</name>
    <name evidence="9" type="ORF">TcasGA2_TC033341</name>
</gene>
<dbReference type="InterPro" id="IPR036770">
    <property type="entry name" value="Ankyrin_rpt-contain_sf"/>
</dbReference>
<sequence>MLNEAEEELELELPKKKPWRALISFWIFGLCNNYGYVVMLTAAADIIFTSGGKRSKERECTYVSTGTILLADIIPGIFAKLVTPFVPFCVRVRIVICVLLSASGFLFVGCGRILTLSIIGVVATSFSSGLGEVTFLQYSSYYDSNVLSTWSSGTGGAGVIGALSYALLQNIGFTLTLMIMLLIPSTMALTFFMLLPKPQPTETAVIQQDVNAEEIKKPKETLIKKIMHIPSLCKYMIPFGLVYFLEYFINQGTFELIHFKNTRLSPDDQYRWLQVIYQVGVFISRSSANLFYIKQIWIMSVLQAVNVAIFTTEVIYFYLPNFWIVVALTLWEGLLGGAAYVNTYYRIRNEVKEEMHQFSMAITSFSDSIGISLAGIVAVYAHNAICDLPMPKHSICTRKKEVLKTKLNHHYVTYQRTEFYKCGFLYLKKCRRYKTECCHDNTYITHFTDYETEKYCCDGCDVRTFVQMLQANVVYVFTTIIIILVIVFLFLQIRKCRKKNCDVVDESLELTKKMTPKNSETEFSKIELEEFDEPPNVSKLAEDLLIAVQKNAIPEIKHLVSQNRSILSYEYPFYEHQTILLLACNDSHNMCSVTREVIETLIELGANCNEPSRNDHWEPLHYTALNANKTKMQTILPHSQINSLVYCSKQTTKKYDFCPTIKDSYSNNALNVLLKCGNRQKQFVQCCQLLIENGINVNQTDSNGVSPSDLIWKMDNSELKQLLRDKTSPKIVDNTFGNIKLSKIQRFLSLDLSHEDVDRVDGADCPTSSCTILQLCCAKGLTSCVVHLLEKGANPNKTIPKNPNLPVMIAVNSDHKEIVEILLQKNADLPNNVLLHLQQLHRDDDTLVLADRYLKIILRHLARFEATTVQKYLSCKDEQGRSALHYAISYDCRENILALLALGASLVEKDDFGNKLLESIEPKTLETFFENNCKVAQSRTNGESKFTVTIDYKSLVAETSPDSDFLHTMTKIPELNYLTNHPVVALYLAMKWTKCQWNLSVAFSLVFLTSTLGIFMQLGNFSFFTVKVIILQEITITFFKYIAFYSFPLVAFFFCFYMLNDDKDYLFFPMLYETVTMFTGDFDADYPMHFKRNPIFGHLIYVVFVILIGIILHNLLIGLAVNDLQAICYEAKFIDKRERSKYITNVENVLFTKLQKSYYFRPMFENVLNFCRVFDNFDYTLTVYSDSKTFYLEKMGKKIVIRDQNIITFLQNGIKDGSLKNKSTEDSYSLKSLHKKIEELEKLIKNLNFSETKS</sequence>
<evidence type="ECO:0000256" key="5">
    <source>
        <dbReference type="ARBA" id="ARBA00022989"/>
    </source>
</evidence>
<dbReference type="GO" id="GO:0012505">
    <property type="term" value="C:endomembrane system"/>
    <property type="evidence" value="ECO:0007669"/>
    <property type="project" value="UniProtKB-SubCell"/>
</dbReference>
<keyword evidence="10" id="KW-1185">Reference proteome</keyword>
<comment type="subcellular location">
    <subcellularLocation>
        <location evidence="1">Endomembrane system</location>
        <topology evidence="1">Multi-pass membrane protein</topology>
    </subcellularLocation>
</comment>
<feature type="transmembrane region" description="Helical" evidence="8">
    <location>
        <begin position="60"/>
        <end position="79"/>
    </location>
</feature>
<evidence type="ECO:0008006" key="11">
    <source>
        <dbReference type="Google" id="ProtNLM"/>
    </source>
</evidence>
<keyword evidence="3" id="KW-0813">Transport</keyword>
<evidence type="ECO:0000256" key="7">
    <source>
        <dbReference type="PROSITE-ProRule" id="PRU00023"/>
    </source>
</evidence>
<evidence type="ECO:0000313" key="9">
    <source>
        <dbReference type="EMBL" id="KYB25877.1"/>
    </source>
</evidence>